<evidence type="ECO:0000313" key="1">
    <source>
        <dbReference type="EMBL" id="SHF34385.1"/>
    </source>
</evidence>
<dbReference type="STRING" id="1124188.SAMN05444377_10715"/>
<protein>
    <submittedName>
        <fullName evidence="1">Uncharacterized protein</fullName>
    </submittedName>
</protein>
<dbReference type="Proteomes" id="UP000184147">
    <property type="component" value="Unassembled WGS sequence"/>
</dbReference>
<keyword evidence="2" id="KW-1185">Reference proteome</keyword>
<gene>
    <name evidence="1" type="ORF">SAMN05444377_10715</name>
</gene>
<reference evidence="1 2" key="1">
    <citation type="submission" date="2016-11" db="EMBL/GenBank/DDBJ databases">
        <authorList>
            <person name="Jaros S."/>
            <person name="Januszkiewicz K."/>
            <person name="Wedrychowicz H."/>
        </authorList>
    </citation>
    <scope>NUCLEOTIDE SEQUENCE [LARGE SCALE GENOMIC DNA]</scope>
    <source>
        <strain evidence="1 2">DSM 25660</strain>
    </source>
</reference>
<accession>A0A1M5AVY3</accession>
<dbReference type="EMBL" id="FQVQ01000007">
    <property type="protein sequence ID" value="SHF34385.1"/>
    <property type="molecule type" value="Genomic_DNA"/>
</dbReference>
<name>A0A1M5AVY3_9FLAO</name>
<sequence length="169" mass="19808">MNNCMYTYKSFRGIKLCVLLILLIILGSSCSSKNYLKMIYIPGGTPTDVEYEPCMCKMSIWDTLNGPFLDTIITFDKRKINIFIKSLKKVKINESYTFPNFTNAFIYKKGRVIDTIYANSHFTIFAKKKELVEENIIIILKGFEITVDRKEFIPKEFLEEYQLKTRTIF</sequence>
<organism evidence="1 2">
    <name type="scientific">Flavobacterium fontis</name>
    <dbReference type="NCBI Taxonomy" id="1124188"/>
    <lineage>
        <taxon>Bacteria</taxon>
        <taxon>Pseudomonadati</taxon>
        <taxon>Bacteroidota</taxon>
        <taxon>Flavobacteriia</taxon>
        <taxon>Flavobacteriales</taxon>
        <taxon>Flavobacteriaceae</taxon>
        <taxon>Flavobacterium</taxon>
    </lineage>
</organism>
<evidence type="ECO:0000313" key="2">
    <source>
        <dbReference type="Proteomes" id="UP000184147"/>
    </source>
</evidence>
<dbReference type="AlphaFoldDB" id="A0A1M5AVY3"/>
<proteinExistence type="predicted"/>